<dbReference type="Gene3D" id="3.40.190.10">
    <property type="entry name" value="Periplasmic binding protein-like II"/>
    <property type="match status" value="2"/>
</dbReference>
<evidence type="ECO:0000259" key="5">
    <source>
        <dbReference type="PROSITE" id="PS50931"/>
    </source>
</evidence>
<dbReference type="PANTHER" id="PTHR30346:SF30">
    <property type="entry name" value="SMALL NEUTRAL PROTEASE REGULATORY PROTEIN"/>
    <property type="match status" value="1"/>
</dbReference>
<dbReference type="InterPro" id="IPR036390">
    <property type="entry name" value="WH_DNA-bd_sf"/>
</dbReference>
<keyword evidence="7" id="KW-1185">Reference proteome</keyword>
<dbReference type="RefSeq" id="WP_227321367.1">
    <property type="nucleotide sequence ID" value="NZ_JAESVB010000004.1"/>
</dbReference>
<evidence type="ECO:0000313" key="7">
    <source>
        <dbReference type="Proteomes" id="UP000708298"/>
    </source>
</evidence>
<dbReference type="Gene3D" id="1.10.10.10">
    <property type="entry name" value="Winged helix-like DNA-binding domain superfamily/Winged helix DNA-binding domain"/>
    <property type="match status" value="1"/>
</dbReference>
<gene>
    <name evidence="6" type="ORF">ASILVAE211_10970</name>
</gene>
<dbReference type="InterPro" id="IPR000847">
    <property type="entry name" value="LysR_HTH_N"/>
</dbReference>
<dbReference type="GO" id="GO:0003677">
    <property type="term" value="F:DNA binding"/>
    <property type="evidence" value="ECO:0007669"/>
    <property type="project" value="UniProtKB-KW"/>
</dbReference>
<proteinExistence type="inferred from homology"/>
<dbReference type="Proteomes" id="UP000708298">
    <property type="component" value="Unassembled WGS sequence"/>
</dbReference>
<keyword evidence="4" id="KW-0804">Transcription</keyword>
<dbReference type="SUPFAM" id="SSF46785">
    <property type="entry name" value="Winged helix' DNA-binding domain"/>
    <property type="match status" value="1"/>
</dbReference>
<dbReference type="FunFam" id="1.10.10.10:FF:000001">
    <property type="entry name" value="LysR family transcriptional regulator"/>
    <property type="match status" value="1"/>
</dbReference>
<dbReference type="InterPro" id="IPR005119">
    <property type="entry name" value="LysR_subst-bd"/>
</dbReference>
<dbReference type="Pfam" id="PF00126">
    <property type="entry name" value="HTH_1"/>
    <property type="match status" value="1"/>
</dbReference>
<protein>
    <submittedName>
        <fullName evidence="6">LysR family transcriptional regulator</fullName>
    </submittedName>
</protein>
<sequence>MTYVIDMELRHFRTFVTAAELLSFGQAAERLGIAQPAISQLIKTMEDELGFQLFRRLRRGVELTPAGAAMLPEARATLEQAQRSLRVARSARRGEIGRLDIGYSFSIMAEPLLPALIRRFVAAWPDITLEFSARAVEDNINQVLEQTLDVAFVRTPFGSLARELVVEEFSRSELAAVLPLGHPLTQASAVSLLSLSTEKLIQIDDQPGFGLGQSVQNLFAAAGLAPRIGLLVNNITGITGMVAAGMGVGIVPRAIAEQGGAVVVRPLADCDAHIPVCMIHRRQLSPQLQRFITMARTMAQIEEKPVVLPF</sequence>
<evidence type="ECO:0000313" key="6">
    <source>
        <dbReference type="EMBL" id="MCB8875705.1"/>
    </source>
</evidence>
<keyword evidence="2" id="KW-0805">Transcription regulation</keyword>
<evidence type="ECO:0000256" key="3">
    <source>
        <dbReference type="ARBA" id="ARBA00023125"/>
    </source>
</evidence>
<dbReference type="SUPFAM" id="SSF53850">
    <property type="entry name" value="Periplasmic binding protein-like II"/>
    <property type="match status" value="1"/>
</dbReference>
<dbReference type="GO" id="GO:0032993">
    <property type="term" value="C:protein-DNA complex"/>
    <property type="evidence" value="ECO:0007669"/>
    <property type="project" value="TreeGrafter"/>
</dbReference>
<dbReference type="Pfam" id="PF03466">
    <property type="entry name" value="LysR_substrate"/>
    <property type="match status" value="1"/>
</dbReference>
<evidence type="ECO:0000256" key="2">
    <source>
        <dbReference type="ARBA" id="ARBA00023015"/>
    </source>
</evidence>
<evidence type="ECO:0000256" key="4">
    <source>
        <dbReference type="ARBA" id="ARBA00023163"/>
    </source>
</evidence>
<dbReference type="PROSITE" id="PS50931">
    <property type="entry name" value="HTH_LYSR"/>
    <property type="match status" value="1"/>
</dbReference>
<evidence type="ECO:0000256" key="1">
    <source>
        <dbReference type="ARBA" id="ARBA00009437"/>
    </source>
</evidence>
<dbReference type="PRINTS" id="PR00039">
    <property type="entry name" value="HTHLYSR"/>
</dbReference>
<accession>A0A963YSN6</accession>
<dbReference type="PANTHER" id="PTHR30346">
    <property type="entry name" value="TRANSCRIPTIONAL DUAL REGULATOR HCAR-RELATED"/>
    <property type="match status" value="1"/>
</dbReference>
<organism evidence="6 7">
    <name type="scientific">Acidisoma silvae</name>
    <dbReference type="NCBI Taxonomy" id="2802396"/>
    <lineage>
        <taxon>Bacteria</taxon>
        <taxon>Pseudomonadati</taxon>
        <taxon>Pseudomonadota</taxon>
        <taxon>Alphaproteobacteria</taxon>
        <taxon>Acetobacterales</taxon>
        <taxon>Acidocellaceae</taxon>
        <taxon>Acidisoma</taxon>
    </lineage>
</organism>
<reference evidence="6" key="1">
    <citation type="journal article" date="2021" name="Microorganisms">
        <title>Acidisoma silvae sp. nov. and Acidisomacellulosilytica sp. nov., Two Acidophilic Bacteria Isolated from Decaying Wood, Hydrolyzing Cellulose and Producing Poly-3-hydroxybutyrate.</title>
        <authorList>
            <person name="Mieszkin S."/>
            <person name="Pouder E."/>
            <person name="Uroz S."/>
            <person name="Simon-Colin C."/>
            <person name="Alain K."/>
        </authorList>
    </citation>
    <scope>NUCLEOTIDE SEQUENCE</scope>
    <source>
        <strain evidence="6">HW T2.11</strain>
    </source>
</reference>
<dbReference type="CDD" id="cd08414">
    <property type="entry name" value="PBP2_LTTR_aromatics_like"/>
    <property type="match status" value="1"/>
</dbReference>
<feature type="domain" description="HTH lysR-type" evidence="5">
    <location>
        <begin position="7"/>
        <end position="64"/>
    </location>
</feature>
<keyword evidence="3" id="KW-0238">DNA-binding</keyword>
<dbReference type="InterPro" id="IPR036388">
    <property type="entry name" value="WH-like_DNA-bd_sf"/>
</dbReference>
<dbReference type="GO" id="GO:0003700">
    <property type="term" value="F:DNA-binding transcription factor activity"/>
    <property type="evidence" value="ECO:0007669"/>
    <property type="project" value="InterPro"/>
</dbReference>
<comment type="similarity">
    <text evidence="1">Belongs to the LysR transcriptional regulatory family.</text>
</comment>
<dbReference type="EMBL" id="JAESVB010000004">
    <property type="protein sequence ID" value="MCB8875705.1"/>
    <property type="molecule type" value="Genomic_DNA"/>
</dbReference>
<comment type="caution">
    <text evidence="6">The sequence shown here is derived from an EMBL/GenBank/DDBJ whole genome shotgun (WGS) entry which is preliminary data.</text>
</comment>
<reference evidence="6" key="2">
    <citation type="submission" date="2021-01" db="EMBL/GenBank/DDBJ databases">
        <authorList>
            <person name="Mieszkin S."/>
            <person name="Pouder E."/>
            <person name="Alain K."/>
        </authorList>
    </citation>
    <scope>NUCLEOTIDE SEQUENCE</scope>
    <source>
        <strain evidence="6">HW T2.11</strain>
    </source>
</reference>
<name>A0A963YSN6_9PROT</name>
<dbReference type="AlphaFoldDB" id="A0A963YSN6"/>